<evidence type="ECO:0000256" key="2">
    <source>
        <dbReference type="ARBA" id="ARBA00022692"/>
    </source>
</evidence>
<dbReference type="RefSeq" id="WP_213161813.1">
    <property type="nucleotide sequence ID" value="NZ_CP058214.1"/>
</dbReference>
<feature type="transmembrane region" description="Helical" evidence="5">
    <location>
        <begin position="227"/>
        <end position="248"/>
    </location>
</feature>
<dbReference type="AlphaFoldDB" id="A0A7S8HDG6"/>
<feature type="transmembrane region" description="Helical" evidence="5">
    <location>
        <begin position="132"/>
        <end position="153"/>
    </location>
</feature>
<gene>
    <name evidence="7" type="ORF">HW532_18110</name>
</gene>
<accession>A0A7S8HDG6</accession>
<evidence type="ECO:0000313" key="7">
    <source>
        <dbReference type="EMBL" id="QPC44444.1"/>
    </source>
</evidence>
<name>A0A7S8HDG6_9HYPH</name>
<feature type="transmembrane region" description="Helical" evidence="5">
    <location>
        <begin position="54"/>
        <end position="73"/>
    </location>
</feature>
<evidence type="ECO:0000259" key="6">
    <source>
        <dbReference type="Pfam" id="PF01061"/>
    </source>
</evidence>
<dbReference type="GO" id="GO:0140359">
    <property type="term" value="F:ABC-type transporter activity"/>
    <property type="evidence" value="ECO:0007669"/>
    <property type="project" value="InterPro"/>
</dbReference>
<dbReference type="PANTHER" id="PTHR43229:SF2">
    <property type="entry name" value="NODULATION PROTEIN J"/>
    <property type="match status" value="1"/>
</dbReference>
<feature type="domain" description="ABC-2 type transporter transmembrane" evidence="6">
    <location>
        <begin position="13"/>
        <end position="207"/>
    </location>
</feature>
<evidence type="ECO:0000256" key="4">
    <source>
        <dbReference type="ARBA" id="ARBA00023136"/>
    </source>
</evidence>
<dbReference type="Pfam" id="PF01061">
    <property type="entry name" value="ABC2_membrane"/>
    <property type="match status" value="1"/>
</dbReference>
<organism evidence="7 8">
    <name type="scientific">Kaustia mangrovi</name>
    <dbReference type="NCBI Taxonomy" id="2593653"/>
    <lineage>
        <taxon>Bacteria</taxon>
        <taxon>Pseudomonadati</taxon>
        <taxon>Pseudomonadota</taxon>
        <taxon>Alphaproteobacteria</taxon>
        <taxon>Hyphomicrobiales</taxon>
        <taxon>Parvibaculaceae</taxon>
        <taxon>Kaustia</taxon>
    </lineage>
</organism>
<dbReference type="InterPro" id="IPR013525">
    <property type="entry name" value="ABC2_TM"/>
</dbReference>
<dbReference type="EMBL" id="CP058214">
    <property type="protein sequence ID" value="QPC44444.1"/>
    <property type="molecule type" value="Genomic_DNA"/>
</dbReference>
<dbReference type="GO" id="GO:0016020">
    <property type="term" value="C:membrane"/>
    <property type="evidence" value="ECO:0007669"/>
    <property type="project" value="UniProtKB-SubCell"/>
</dbReference>
<evidence type="ECO:0000256" key="5">
    <source>
        <dbReference type="SAM" id="Phobius"/>
    </source>
</evidence>
<feature type="transmembrane region" description="Helical" evidence="5">
    <location>
        <begin position="94"/>
        <end position="120"/>
    </location>
</feature>
<evidence type="ECO:0000256" key="1">
    <source>
        <dbReference type="ARBA" id="ARBA00004141"/>
    </source>
</evidence>
<dbReference type="KEGG" id="kmn:HW532_18110"/>
<comment type="subcellular location">
    <subcellularLocation>
        <location evidence="1">Membrane</location>
        <topology evidence="1">Multi-pass membrane protein</topology>
    </subcellularLocation>
</comment>
<keyword evidence="3 5" id="KW-1133">Transmembrane helix</keyword>
<dbReference type="PANTHER" id="PTHR43229">
    <property type="entry name" value="NODULATION PROTEIN J"/>
    <property type="match status" value="1"/>
</dbReference>
<proteinExistence type="predicted"/>
<dbReference type="InterPro" id="IPR051784">
    <property type="entry name" value="Nod_factor_ABC_transporter"/>
</dbReference>
<reference evidence="7 8" key="1">
    <citation type="submission" date="2020-06" db="EMBL/GenBank/DDBJ databases">
        <title>Genome sequence of 2 isolates from Red Sea Mangroves.</title>
        <authorList>
            <person name="Sefrji F."/>
            <person name="Michoud G."/>
            <person name="Merlino G."/>
            <person name="Daffonchio D."/>
        </authorList>
    </citation>
    <scope>NUCLEOTIDE SEQUENCE [LARGE SCALE GENOMIC DNA]</scope>
    <source>
        <strain evidence="7 8">R1DC25</strain>
    </source>
</reference>
<evidence type="ECO:0000256" key="3">
    <source>
        <dbReference type="ARBA" id="ARBA00022989"/>
    </source>
</evidence>
<evidence type="ECO:0000313" key="8">
    <source>
        <dbReference type="Proteomes" id="UP000593594"/>
    </source>
</evidence>
<keyword evidence="4 5" id="KW-0472">Membrane</keyword>
<feature type="transmembrane region" description="Helical" evidence="5">
    <location>
        <begin position="20"/>
        <end position="42"/>
    </location>
</feature>
<feature type="transmembrane region" description="Helical" evidence="5">
    <location>
        <begin position="160"/>
        <end position="178"/>
    </location>
</feature>
<protein>
    <submittedName>
        <fullName evidence="7">ABC transporter permease</fullName>
    </submittedName>
</protein>
<sequence length="255" mass="25584">MRRLIHQTAHELHRSMRRPVALALELLAPAGLLALLVAASGAHGPQGALLTANLAALAMALCAYLGGAVSAAARREHGLLRSYAGTPLTPGLFVLARLLATAFLAMLAALATVAAGVLGFGAPLVRDGLGDAAAGLVLGALGFSALGLAVAALARRTETAHAVGLWTLIAVAAVTWGARAATPLTPHWLGAVAGLLPLEPVISLISAAFGPAAPAASAVLPGMPPSLVPLAVIVLWGLAGGAVALTAFDWRRRRP</sequence>
<keyword evidence="8" id="KW-1185">Reference proteome</keyword>
<dbReference type="Proteomes" id="UP000593594">
    <property type="component" value="Chromosome"/>
</dbReference>
<keyword evidence="2 5" id="KW-0812">Transmembrane</keyword>